<evidence type="ECO:0000256" key="1">
    <source>
        <dbReference type="SAM" id="Coils"/>
    </source>
</evidence>
<evidence type="ECO:0000256" key="2">
    <source>
        <dbReference type="SAM" id="MobiDB-lite"/>
    </source>
</evidence>
<dbReference type="Proteomes" id="UP000324800">
    <property type="component" value="Unassembled WGS sequence"/>
</dbReference>
<proteinExistence type="predicted"/>
<evidence type="ECO:0000313" key="3">
    <source>
        <dbReference type="EMBL" id="KAA6375449.1"/>
    </source>
</evidence>
<sequence>MMNSVFISNKVSDNKFTDALQSPVDRVSSNQGGERVRWTESEIEKSRSIQLHHVADFSQSEQEQREELEYLIQQEMSNDPLRKPLFAASLLIRGRSETLKVFNGESIPVVVRVFCKKHQLPKEIQQKLLERMYRLEEEMRNKIESEEDQHNMTGKNMTNKKNTRGTIKGVDYTQQEQRQSGIHSKEAIIRSEEEQKELFDKLYREAGKRQDKIQQLTVDANEEGVYKLIKPKSEVENLVNRLYSIAQQRNQKFSDREIAKKEAERKEKEIQARKWARVVKNDIDSEKQRKLNWLAQPREKLDKDKVVSQSDKECTFKPQINYKQKSKDNNNNSDESKPQNQESFVSRLYQDAQERRKRKQEYETCIDYANRRQQSGQGYGGEGNWNGEEQQGSIMKSIRPCIALHKGLDDEDEEYDQSDVEMSIVERMDQDIKRRQKWKRTIEIERFDEANAKRLMNGSSFMIGEGIKLNGENGELTATAQMLRPILTPPIPNKDDANLPDEAQELIDQQQQQQQNNRIGRGNGILGSIQQQYYNEMNQNQNEGIGLGQKMGTIDDSFFVPPPSIVLPQEQINDLTKKLFEEAQKKQKEKEEIAKKVQLQSKQQSEQKFITPGSSKLIKEKYHQRMKELFYILYDGITEMLKENEEDEEEEYGDEDDEDKEFRLK</sequence>
<feature type="non-terminal residue" evidence="3">
    <location>
        <position position="665"/>
    </location>
</feature>
<dbReference type="AlphaFoldDB" id="A0A5J4UY72"/>
<feature type="compositionally biased region" description="Basic and acidic residues" evidence="2">
    <location>
        <begin position="302"/>
        <end position="315"/>
    </location>
</feature>
<reference evidence="3 4" key="1">
    <citation type="submission" date="2019-03" db="EMBL/GenBank/DDBJ databases">
        <title>Single cell metagenomics reveals metabolic interactions within the superorganism composed of flagellate Streblomastix strix and complex community of Bacteroidetes bacteria on its surface.</title>
        <authorList>
            <person name="Treitli S.C."/>
            <person name="Kolisko M."/>
            <person name="Husnik F."/>
            <person name="Keeling P."/>
            <person name="Hampl V."/>
        </authorList>
    </citation>
    <scope>NUCLEOTIDE SEQUENCE [LARGE SCALE GENOMIC DNA]</scope>
    <source>
        <strain evidence="3">ST1C</strain>
    </source>
</reference>
<gene>
    <name evidence="3" type="ORF">EZS28_029024</name>
</gene>
<feature type="coiled-coil region" evidence="1">
    <location>
        <begin position="572"/>
        <end position="603"/>
    </location>
</feature>
<feature type="region of interest" description="Disordered" evidence="2">
    <location>
        <begin position="642"/>
        <end position="665"/>
    </location>
</feature>
<feature type="region of interest" description="Disordered" evidence="2">
    <location>
        <begin position="302"/>
        <end position="344"/>
    </location>
</feature>
<organism evidence="3 4">
    <name type="scientific">Streblomastix strix</name>
    <dbReference type="NCBI Taxonomy" id="222440"/>
    <lineage>
        <taxon>Eukaryota</taxon>
        <taxon>Metamonada</taxon>
        <taxon>Preaxostyla</taxon>
        <taxon>Oxymonadida</taxon>
        <taxon>Streblomastigidae</taxon>
        <taxon>Streblomastix</taxon>
    </lineage>
</organism>
<accession>A0A5J4UY72</accession>
<feature type="region of interest" description="Disordered" evidence="2">
    <location>
        <begin position="147"/>
        <end position="166"/>
    </location>
</feature>
<keyword evidence="1" id="KW-0175">Coiled coil</keyword>
<evidence type="ECO:0000313" key="4">
    <source>
        <dbReference type="Proteomes" id="UP000324800"/>
    </source>
</evidence>
<dbReference type="EMBL" id="SNRW01011219">
    <property type="protein sequence ID" value="KAA6375449.1"/>
    <property type="molecule type" value="Genomic_DNA"/>
</dbReference>
<feature type="compositionally biased region" description="Low complexity" evidence="2">
    <location>
        <begin position="151"/>
        <end position="166"/>
    </location>
</feature>
<name>A0A5J4UY72_9EUKA</name>
<feature type="compositionally biased region" description="Acidic residues" evidence="2">
    <location>
        <begin position="644"/>
        <end position="659"/>
    </location>
</feature>
<dbReference type="PANTHER" id="PTHR35381">
    <property type="entry name" value="EF-HAND DOMAIN-CONTAINING PROTEIN"/>
    <property type="match status" value="1"/>
</dbReference>
<dbReference type="PANTHER" id="PTHR35381:SF1">
    <property type="entry name" value="EF-HAND DOMAIN-CONTAINING PROTEIN"/>
    <property type="match status" value="1"/>
</dbReference>
<protein>
    <submittedName>
        <fullName evidence="3">Uncharacterized protein</fullName>
    </submittedName>
</protein>
<comment type="caution">
    <text evidence="3">The sequence shown here is derived from an EMBL/GenBank/DDBJ whole genome shotgun (WGS) entry which is preliminary data.</text>
</comment>